<proteinExistence type="predicted"/>
<keyword evidence="2" id="KW-1185">Reference proteome</keyword>
<sequence>MSLRNRSRNEEIRRPTKVTDVAWRIAKLTDTLWRPRTGKQLGEGRGKPLDAWQHRTGCCGEPCGRPISRYGRLLAELMMMRNMT</sequence>
<organism evidence="1 2">
    <name type="scientific">Arctia plantaginis</name>
    <name type="common">Wood tiger moth</name>
    <name type="synonym">Phalaena plantaginis</name>
    <dbReference type="NCBI Taxonomy" id="874455"/>
    <lineage>
        <taxon>Eukaryota</taxon>
        <taxon>Metazoa</taxon>
        <taxon>Ecdysozoa</taxon>
        <taxon>Arthropoda</taxon>
        <taxon>Hexapoda</taxon>
        <taxon>Insecta</taxon>
        <taxon>Pterygota</taxon>
        <taxon>Neoptera</taxon>
        <taxon>Endopterygota</taxon>
        <taxon>Lepidoptera</taxon>
        <taxon>Glossata</taxon>
        <taxon>Ditrysia</taxon>
        <taxon>Noctuoidea</taxon>
        <taxon>Erebidae</taxon>
        <taxon>Arctiinae</taxon>
        <taxon>Arctia</taxon>
    </lineage>
</organism>
<evidence type="ECO:0000313" key="1">
    <source>
        <dbReference type="EMBL" id="CAB3251923.1"/>
    </source>
</evidence>
<dbReference type="EMBL" id="CADEBC010000551">
    <property type="protein sequence ID" value="CAB3251923.1"/>
    <property type="molecule type" value="Genomic_DNA"/>
</dbReference>
<name>A0A8S1AZ25_ARCPL</name>
<comment type="caution">
    <text evidence="1">The sequence shown here is derived from an EMBL/GenBank/DDBJ whole genome shotgun (WGS) entry which is preliminary data.</text>
</comment>
<dbReference type="OrthoDB" id="407509at2759"/>
<protein>
    <submittedName>
        <fullName evidence="1">Uncharacterized protein</fullName>
    </submittedName>
</protein>
<accession>A0A8S1AZ25</accession>
<evidence type="ECO:0000313" key="2">
    <source>
        <dbReference type="Proteomes" id="UP000494106"/>
    </source>
</evidence>
<dbReference type="AlphaFoldDB" id="A0A8S1AZ25"/>
<gene>
    <name evidence="1" type="ORF">APLA_LOCUS13258</name>
</gene>
<dbReference type="Proteomes" id="UP000494106">
    <property type="component" value="Unassembled WGS sequence"/>
</dbReference>
<reference evidence="1 2" key="1">
    <citation type="submission" date="2020-04" db="EMBL/GenBank/DDBJ databases">
        <authorList>
            <person name="Wallbank WR R."/>
            <person name="Pardo Diaz C."/>
            <person name="Kozak K."/>
            <person name="Martin S."/>
            <person name="Jiggins C."/>
            <person name="Moest M."/>
            <person name="Warren A I."/>
            <person name="Byers J.R.P. K."/>
            <person name="Montejo-Kovacevich G."/>
            <person name="Yen C E."/>
        </authorList>
    </citation>
    <scope>NUCLEOTIDE SEQUENCE [LARGE SCALE GENOMIC DNA]</scope>
</reference>